<feature type="compositionally biased region" description="Polar residues" evidence="1">
    <location>
        <begin position="40"/>
        <end position="54"/>
    </location>
</feature>
<dbReference type="AlphaFoldDB" id="A0A9P6EGI4"/>
<name>A0A9P6EGI4_9AGAR</name>
<feature type="compositionally biased region" description="Polar residues" evidence="1">
    <location>
        <begin position="356"/>
        <end position="372"/>
    </location>
</feature>
<comment type="caution">
    <text evidence="2">The sequence shown here is derived from an EMBL/GenBank/DDBJ whole genome shotgun (WGS) entry which is preliminary data.</text>
</comment>
<reference evidence="2" key="1">
    <citation type="submission" date="2020-11" db="EMBL/GenBank/DDBJ databases">
        <authorList>
            <consortium name="DOE Joint Genome Institute"/>
            <person name="Ahrendt S."/>
            <person name="Riley R."/>
            <person name="Andreopoulos W."/>
            <person name="Labutti K."/>
            <person name="Pangilinan J."/>
            <person name="Ruiz-Duenas F.J."/>
            <person name="Barrasa J.M."/>
            <person name="Sanchez-Garcia M."/>
            <person name="Camarero S."/>
            <person name="Miyauchi S."/>
            <person name="Serrano A."/>
            <person name="Linde D."/>
            <person name="Babiker R."/>
            <person name="Drula E."/>
            <person name="Ayuso-Fernandez I."/>
            <person name="Pacheco R."/>
            <person name="Padilla G."/>
            <person name="Ferreira P."/>
            <person name="Barriuso J."/>
            <person name="Kellner H."/>
            <person name="Castanera R."/>
            <person name="Alfaro M."/>
            <person name="Ramirez L."/>
            <person name="Pisabarro A.G."/>
            <person name="Kuo A."/>
            <person name="Tritt A."/>
            <person name="Lipzen A."/>
            <person name="He G."/>
            <person name="Yan M."/>
            <person name="Ng V."/>
            <person name="Cullen D."/>
            <person name="Martin F."/>
            <person name="Rosso M.-N."/>
            <person name="Henrissat B."/>
            <person name="Hibbett D."/>
            <person name="Martinez A.T."/>
            <person name="Grigoriev I.V."/>
        </authorList>
    </citation>
    <scope>NUCLEOTIDE SEQUENCE</scope>
    <source>
        <strain evidence="2">CBS 506.95</strain>
    </source>
</reference>
<protein>
    <submittedName>
        <fullName evidence="2">Uncharacterized protein</fullName>
    </submittedName>
</protein>
<evidence type="ECO:0000256" key="1">
    <source>
        <dbReference type="SAM" id="MobiDB-lite"/>
    </source>
</evidence>
<dbReference type="EMBL" id="MU157851">
    <property type="protein sequence ID" value="KAF9528630.1"/>
    <property type="molecule type" value="Genomic_DNA"/>
</dbReference>
<feature type="compositionally biased region" description="Low complexity" evidence="1">
    <location>
        <begin position="96"/>
        <end position="106"/>
    </location>
</feature>
<feature type="region of interest" description="Disordered" evidence="1">
    <location>
        <begin position="1"/>
        <end position="109"/>
    </location>
</feature>
<feature type="region of interest" description="Disordered" evidence="1">
    <location>
        <begin position="147"/>
        <end position="406"/>
    </location>
</feature>
<feature type="compositionally biased region" description="Low complexity" evidence="1">
    <location>
        <begin position="312"/>
        <end position="333"/>
    </location>
</feature>
<evidence type="ECO:0000313" key="3">
    <source>
        <dbReference type="Proteomes" id="UP000807306"/>
    </source>
</evidence>
<dbReference type="OrthoDB" id="2758429at2759"/>
<feature type="compositionally biased region" description="Low complexity" evidence="1">
    <location>
        <begin position="231"/>
        <end position="246"/>
    </location>
</feature>
<feature type="compositionally biased region" description="Low complexity" evidence="1">
    <location>
        <begin position="20"/>
        <end position="39"/>
    </location>
</feature>
<feature type="compositionally biased region" description="Basic and acidic residues" evidence="1">
    <location>
        <begin position="163"/>
        <end position="178"/>
    </location>
</feature>
<feature type="compositionally biased region" description="Low complexity" evidence="1">
    <location>
        <begin position="279"/>
        <end position="301"/>
    </location>
</feature>
<gene>
    <name evidence="2" type="ORF">CPB83DRAFT_305204</name>
</gene>
<evidence type="ECO:0000313" key="2">
    <source>
        <dbReference type="EMBL" id="KAF9528630.1"/>
    </source>
</evidence>
<feature type="compositionally biased region" description="Polar residues" evidence="1">
    <location>
        <begin position="334"/>
        <end position="343"/>
    </location>
</feature>
<organism evidence="2 3">
    <name type="scientific">Crepidotus variabilis</name>
    <dbReference type="NCBI Taxonomy" id="179855"/>
    <lineage>
        <taxon>Eukaryota</taxon>
        <taxon>Fungi</taxon>
        <taxon>Dikarya</taxon>
        <taxon>Basidiomycota</taxon>
        <taxon>Agaricomycotina</taxon>
        <taxon>Agaricomycetes</taxon>
        <taxon>Agaricomycetidae</taxon>
        <taxon>Agaricales</taxon>
        <taxon>Agaricineae</taxon>
        <taxon>Crepidotaceae</taxon>
        <taxon>Crepidotus</taxon>
    </lineage>
</organism>
<sequence length="489" mass="50270">MSRVRTSVSVPSNLRFGVKTSNSNTSMSSTSGPSSGTTNRMDNNINAFQPNQQQPDKRVSFAPHAPTSATSSTTPPAISTSTSSAPLAKPPPPPTSNSNTTSSSSAIPKTVSSLNFKAESQESDDYGFDDDEFAAMAVEADLADLGQPIDGHTDLGQPIGDEDVGRPLDVEDVGRPIDMEEGTLVSLADGRESEDVGGVVGVHPKVRMMQQQQQSGERCGEQQQKRGGQGSNASSEPSASSSSRAAGTGLNRSLSRDEQIKAALNGPVKDGPVSGSSCTTSMRAASTSGSGSTSSNSTGSMRPPPPPGTGSGSSSNSRLLMGTSSLLSMTSSMAPPTSGSWAQTRHRQYLDKKQLQDQNVHPNQNPNPSGSGSMAARPVGEIAGGGGGGVNGHESVSKRSMGGGFNFPPGVNVPALTSTPIIGVKRPADALLSYSSSGLVGSNSNSKGRPGMGLHNQNLNQQTGGYSQQRQVLGSLEVGEGGDVKRVRR</sequence>
<feature type="region of interest" description="Disordered" evidence="1">
    <location>
        <begin position="438"/>
        <end position="489"/>
    </location>
</feature>
<keyword evidence="3" id="KW-1185">Reference proteome</keyword>
<feature type="compositionally biased region" description="Gly residues" evidence="1">
    <location>
        <begin position="382"/>
        <end position="391"/>
    </location>
</feature>
<dbReference type="Proteomes" id="UP000807306">
    <property type="component" value="Unassembled WGS sequence"/>
</dbReference>
<feature type="compositionally biased region" description="Polar residues" evidence="1">
    <location>
        <begin position="1"/>
        <end position="12"/>
    </location>
</feature>
<feature type="compositionally biased region" description="Polar residues" evidence="1">
    <location>
        <begin position="455"/>
        <end position="472"/>
    </location>
</feature>
<proteinExistence type="predicted"/>
<accession>A0A9P6EGI4</accession>
<feature type="compositionally biased region" description="Low complexity" evidence="1">
    <location>
        <begin position="62"/>
        <end position="87"/>
    </location>
</feature>